<dbReference type="PIRSF" id="PIRSF033913">
    <property type="entry name" value="S-S_format_DsbB"/>
    <property type="match status" value="1"/>
</dbReference>
<accession>A0A3T0E8C6</accession>
<dbReference type="InterPro" id="IPR050183">
    <property type="entry name" value="DsbB"/>
</dbReference>
<dbReference type="RefSeq" id="WP_127565849.1">
    <property type="nucleotide sequence ID" value="NZ_BMFB01000002.1"/>
</dbReference>
<dbReference type="GO" id="GO:0015035">
    <property type="term" value="F:protein-disulfide reductase activity"/>
    <property type="evidence" value="ECO:0007669"/>
    <property type="project" value="InterPro"/>
</dbReference>
<proteinExistence type="predicted"/>
<dbReference type="InterPro" id="IPR003752">
    <property type="entry name" value="DiS_bond_form_DsbB/BdbC"/>
</dbReference>
<keyword evidence="3" id="KW-0812">Transmembrane</keyword>
<dbReference type="Proteomes" id="UP000286954">
    <property type="component" value="Chromosome"/>
</dbReference>
<dbReference type="GO" id="GO:0006457">
    <property type="term" value="P:protein folding"/>
    <property type="evidence" value="ECO:0007669"/>
    <property type="project" value="InterPro"/>
</dbReference>
<sequence length="181" mass="19087">MSLFAPLPAPLRIALEPRNWPLIAAGVSLALLAGAFAFEYIGGLLPCPMCVTQRWAHAAIAGAGITVFLALRALPLPDLSARLGVGLVGVLSLVSAWHAIHHVLVEYEILDLPPSCAGVSSGPVSLAQMEALFDSARTIPQCNEVVWSLFGVSMAGWNALLSLGLAAISFLVLINAMRRPR</sequence>
<dbReference type="OrthoDB" id="9808637at2"/>
<evidence type="ECO:0000256" key="1">
    <source>
        <dbReference type="ARBA" id="ARBA00004651"/>
    </source>
</evidence>
<evidence type="ECO:0000313" key="7">
    <source>
        <dbReference type="Proteomes" id="UP000286954"/>
    </source>
</evidence>
<evidence type="ECO:0000256" key="2">
    <source>
        <dbReference type="ARBA" id="ARBA00022475"/>
    </source>
</evidence>
<evidence type="ECO:0000313" key="6">
    <source>
        <dbReference type="EMBL" id="AZU03467.1"/>
    </source>
</evidence>
<dbReference type="InterPro" id="IPR024199">
    <property type="entry name" value="Uncharacterised_DsbB"/>
</dbReference>
<comment type="subcellular location">
    <subcellularLocation>
        <location evidence="1">Cell membrane</location>
        <topology evidence="1">Multi-pass membrane protein</topology>
    </subcellularLocation>
</comment>
<keyword evidence="2" id="KW-1003">Cell membrane</keyword>
<protein>
    <submittedName>
        <fullName evidence="6">Disulfide bond formation protein DsbB</fullName>
    </submittedName>
</protein>
<name>A0A3T0E8C6_9PROT</name>
<dbReference type="EMBL" id="CP018911">
    <property type="protein sequence ID" value="AZU03467.1"/>
    <property type="molecule type" value="Genomic_DNA"/>
</dbReference>
<evidence type="ECO:0000256" key="3">
    <source>
        <dbReference type="ARBA" id="ARBA00022692"/>
    </source>
</evidence>
<dbReference type="Pfam" id="PF02600">
    <property type="entry name" value="DsbB"/>
    <property type="match status" value="1"/>
</dbReference>
<dbReference type="AlphaFoldDB" id="A0A3T0E8C6"/>
<dbReference type="PANTHER" id="PTHR36570:SF3">
    <property type="entry name" value="DISULFIDE BOND FORMATION PROTEIN B"/>
    <property type="match status" value="1"/>
</dbReference>
<keyword evidence="5" id="KW-0472">Membrane</keyword>
<dbReference type="Gene3D" id="1.20.1550.10">
    <property type="entry name" value="DsbB-like"/>
    <property type="match status" value="1"/>
</dbReference>
<dbReference type="KEGG" id="gak:X907_0926"/>
<keyword evidence="7" id="KW-1185">Reference proteome</keyword>
<dbReference type="SUPFAM" id="SSF158442">
    <property type="entry name" value="DsbB-like"/>
    <property type="match status" value="1"/>
</dbReference>
<evidence type="ECO:0000256" key="5">
    <source>
        <dbReference type="ARBA" id="ARBA00023136"/>
    </source>
</evidence>
<reference evidence="6 7" key="1">
    <citation type="submission" date="2016-12" db="EMBL/GenBank/DDBJ databases">
        <title>The genome of dimorphic prosthecate Glycocaulis alkaliphilus 6b-8t, isolated from crude oil dictates its adaptability in petroleum environments.</title>
        <authorList>
            <person name="Wu X.-L."/>
            <person name="Geng S."/>
        </authorList>
    </citation>
    <scope>NUCLEOTIDE SEQUENCE [LARGE SCALE GENOMIC DNA]</scope>
    <source>
        <strain evidence="6 7">6B-8</strain>
    </source>
</reference>
<organism evidence="6 7">
    <name type="scientific">Glycocaulis alkaliphilus</name>
    <dbReference type="NCBI Taxonomy" id="1434191"/>
    <lineage>
        <taxon>Bacteria</taxon>
        <taxon>Pseudomonadati</taxon>
        <taxon>Pseudomonadota</taxon>
        <taxon>Alphaproteobacteria</taxon>
        <taxon>Maricaulales</taxon>
        <taxon>Maricaulaceae</taxon>
        <taxon>Glycocaulis</taxon>
    </lineage>
</organism>
<dbReference type="PANTHER" id="PTHR36570">
    <property type="entry name" value="DISULFIDE BOND FORMATION PROTEIN B"/>
    <property type="match status" value="1"/>
</dbReference>
<keyword evidence="4" id="KW-1133">Transmembrane helix</keyword>
<dbReference type="GO" id="GO:0005886">
    <property type="term" value="C:plasma membrane"/>
    <property type="evidence" value="ECO:0007669"/>
    <property type="project" value="UniProtKB-SubCell"/>
</dbReference>
<evidence type="ECO:0000256" key="4">
    <source>
        <dbReference type="ARBA" id="ARBA00022989"/>
    </source>
</evidence>
<gene>
    <name evidence="6" type="ORF">X907_0926</name>
</gene>
<dbReference type="InterPro" id="IPR023380">
    <property type="entry name" value="DsbB-like_sf"/>
</dbReference>